<evidence type="ECO:0000313" key="6">
    <source>
        <dbReference type="Proteomes" id="UP000243723"/>
    </source>
</evidence>
<reference evidence="5 6" key="1">
    <citation type="submission" date="2017-05" db="EMBL/GenBank/DDBJ databases">
        <title>Draft genome sequence of Elsinoe australis.</title>
        <authorList>
            <person name="Cheng Q."/>
        </authorList>
    </citation>
    <scope>NUCLEOTIDE SEQUENCE [LARGE SCALE GENOMIC DNA]</scope>
    <source>
        <strain evidence="5 6">NL1</strain>
    </source>
</reference>
<dbReference type="EMBL" id="NHZQ01000087">
    <property type="protein sequence ID" value="PSK54066.1"/>
    <property type="molecule type" value="Genomic_DNA"/>
</dbReference>
<dbReference type="SMART" id="SM01161">
    <property type="entry name" value="DUF1767"/>
    <property type="match status" value="1"/>
</dbReference>
<dbReference type="InterPro" id="IPR013894">
    <property type="entry name" value="RMI1_OB"/>
</dbReference>
<accession>A0A2P8A0U8</accession>
<dbReference type="PANTHER" id="PTHR14790:SF15">
    <property type="entry name" value="RECQ-MEDIATED GENOME INSTABILITY PROTEIN 1"/>
    <property type="match status" value="1"/>
</dbReference>
<feature type="domain" description="RMI1 N-terminal" evidence="4">
    <location>
        <begin position="13"/>
        <end position="57"/>
    </location>
</feature>
<dbReference type="GO" id="GO:0016604">
    <property type="term" value="C:nuclear body"/>
    <property type="evidence" value="ECO:0007669"/>
    <property type="project" value="TreeGrafter"/>
</dbReference>
<dbReference type="Proteomes" id="UP000243723">
    <property type="component" value="Unassembled WGS sequence"/>
</dbReference>
<dbReference type="OrthoDB" id="341511at2759"/>
<evidence type="ECO:0000313" key="5">
    <source>
        <dbReference type="EMBL" id="PSK54066.1"/>
    </source>
</evidence>
<dbReference type="PANTHER" id="PTHR14790">
    <property type="entry name" value="RECQ-MEDIATED GENOME INSTABILITY PROTEIN 1 RMI1"/>
    <property type="match status" value="1"/>
</dbReference>
<protein>
    <recommendedName>
        <fullName evidence="2">RecQ-mediated genome instability protein 1</fullName>
    </recommendedName>
</protein>
<dbReference type="GO" id="GO:0000712">
    <property type="term" value="P:resolution of meiotic recombination intermediates"/>
    <property type="evidence" value="ECO:0007669"/>
    <property type="project" value="TreeGrafter"/>
</dbReference>
<dbReference type="Gene3D" id="2.40.50.770">
    <property type="entry name" value="RecQ-mediated genome instability protein Rmi1, C-terminal domain"/>
    <property type="match status" value="1"/>
</dbReference>
<evidence type="ECO:0000256" key="2">
    <source>
        <dbReference type="ARBA" id="ARBA00018987"/>
    </source>
</evidence>
<evidence type="ECO:0000259" key="3">
    <source>
        <dbReference type="Pfam" id="PF08585"/>
    </source>
</evidence>
<gene>
    <name evidence="5" type="ORF">B9Z65_7872</name>
</gene>
<name>A0A2P8A0U8_9PEZI</name>
<dbReference type="GO" id="GO:0000724">
    <property type="term" value="P:double-strand break repair via homologous recombination"/>
    <property type="evidence" value="ECO:0007669"/>
    <property type="project" value="TreeGrafter"/>
</dbReference>
<dbReference type="STRING" id="40998.A0A2P8A0U8"/>
<comment type="caution">
    <text evidence="5">The sequence shown here is derived from an EMBL/GenBank/DDBJ whole genome shotgun (WGS) entry which is preliminary data.</text>
</comment>
<evidence type="ECO:0000256" key="1">
    <source>
        <dbReference type="ARBA" id="ARBA00006395"/>
    </source>
</evidence>
<dbReference type="Pfam" id="PF08585">
    <property type="entry name" value="RMI1_N_C"/>
    <property type="match status" value="1"/>
</dbReference>
<sequence length="228" mass="24958">MSGDVASDVRSHLASKQLHPQPEWLASFLASARPNTPLPALKKSAEWKLLAADITQSLDKNLSPALPARVTDVTIQEQHLSSPVVVQVLDIEDIGRSRWSQIELIEQQERGEMTRGREIIRLAPDSEDATNQSAEISRGPHKLLVQDAHGTKVYAFELTPITGIGLNMSIGAKLLLRSASVVRGLIMLEAGQVEVLGGKVNVWADQWAKDRKEMLKSRLPQATHGTNG</sequence>
<feature type="domain" description="RecQ mediated genome instability protein 1 OB-fold" evidence="3">
    <location>
        <begin position="66"/>
        <end position="211"/>
    </location>
</feature>
<dbReference type="Pfam" id="PF21000">
    <property type="entry name" value="RMI1_N_N"/>
    <property type="match status" value="1"/>
</dbReference>
<dbReference type="InterPro" id="IPR049363">
    <property type="entry name" value="RMI1_N"/>
</dbReference>
<dbReference type="AlphaFoldDB" id="A0A2P8A0U8"/>
<dbReference type="GO" id="GO:0031422">
    <property type="term" value="C:RecQ family helicase-topoisomerase III complex"/>
    <property type="evidence" value="ECO:0007669"/>
    <property type="project" value="TreeGrafter"/>
</dbReference>
<proteinExistence type="inferred from homology"/>
<evidence type="ECO:0000259" key="4">
    <source>
        <dbReference type="Pfam" id="PF21000"/>
    </source>
</evidence>
<keyword evidence="6" id="KW-1185">Reference proteome</keyword>
<dbReference type="InterPro" id="IPR042470">
    <property type="entry name" value="RMI1_N_C_sf"/>
</dbReference>
<comment type="similarity">
    <text evidence="1">Belongs to the RMI1 family.</text>
</comment>
<organism evidence="5 6">
    <name type="scientific">Elsinoe australis</name>
    <dbReference type="NCBI Taxonomy" id="40998"/>
    <lineage>
        <taxon>Eukaryota</taxon>
        <taxon>Fungi</taxon>
        <taxon>Dikarya</taxon>
        <taxon>Ascomycota</taxon>
        <taxon>Pezizomycotina</taxon>
        <taxon>Dothideomycetes</taxon>
        <taxon>Dothideomycetidae</taxon>
        <taxon>Myriangiales</taxon>
        <taxon>Elsinoaceae</taxon>
        <taxon>Elsinoe</taxon>
    </lineage>
</organism>